<dbReference type="PATRIC" id="fig|1068978.7.peg.7154"/>
<gene>
    <name evidence="1" type="ORF">AMETH_6660</name>
</gene>
<dbReference type="HOGENOM" id="CLU_3211572_0_0_11"/>
<evidence type="ECO:0000313" key="2">
    <source>
        <dbReference type="Proteomes" id="UP000062973"/>
    </source>
</evidence>
<sequence length="44" mass="4245">MVAGSVLALTGAAVAAADGKGTSSTQAAGEQLPRLRTQLVDSAC</sequence>
<dbReference type="STRING" id="1068978.AMETH_6660"/>
<dbReference type="AlphaFoldDB" id="A0A076N9N8"/>
<dbReference type="EMBL" id="CP009110">
    <property type="protein sequence ID" value="AIJ26752.1"/>
    <property type="molecule type" value="Genomic_DNA"/>
</dbReference>
<evidence type="ECO:0000313" key="1">
    <source>
        <dbReference type="EMBL" id="AIJ26752.1"/>
    </source>
</evidence>
<protein>
    <submittedName>
        <fullName evidence="1">Uncharacterized protein</fullName>
    </submittedName>
</protein>
<accession>A0A076N9N8</accession>
<name>A0A076N9N8_AMYME</name>
<reference evidence="1 2" key="1">
    <citation type="submission" date="2014-07" db="EMBL/GenBank/DDBJ databases">
        <title>Whole Genome Sequence of the Amycolatopsis methanolica 239.</title>
        <authorList>
            <person name="Tang B."/>
        </authorList>
    </citation>
    <scope>NUCLEOTIDE SEQUENCE [LARGE SCALE GENOMIC DNA]</scope>
    <source>
        <strain evidence="1 2">239</strain>
    </source>
</reference>
<keyword evidence="2" id="KW-1185">Reference proteome</keyword>
<dbReference type="Proteomes" id="UP000062973">
    <property type="component" value="Chromosome"/>
</dbReference>
<organism evidence="1 2">
    <name type="scientific">Amycolatopsis methanolica 239</name>
    <dbReference type="NCBI Taxonomy" id="1068978"/>
    <lineage>
        <taxon>Bacteria</taxon>
        <taxon>Bacillati</taxon>
        <taxon>Actinomycetota</taxon>
        <taxon>Actinomycetes</taxon>
        <taxon>Pseudonocardiales</taxon>
        <taxon>Pseudonocardiaceae</taxon>
        <taxon>Amycolatopsis</taxon>
        <taxon>Amycolatopsis methanolica group</taxon>
    </lineage>
</organism>
<dbReference type="KEGG" id="amq:AMETH_6660"/>
<proteinExistence type="predicted"/>